<gene>
    <name evidence="1" type="ORF">SNE40_011938</name>
</gene>
<name>A0AAN8PKD1_PATCE</name>
<dbReference type="Proteomes" id="UP001347796">
    <property type="component" value="Unassembled WGS sequence"/>
</dbReference>
<keyword evidence="2" id="KW-1185">Reference proteome</keyword>
<accession>A0AAN8PKD1</accession>
<evidence type="ECO:0000313" key="1">
    <source>
        <dbReference type="EMBL" id="KAK6179622.1"/>
    </source>
</evidence>
<sequence length="74" mass="8747">MCLRSIILKPQFGFDTDHVIEYQGLFPRLQGLIRNSEIPNGTFRNIRYFTTRTQSVSWSTKTDKHIAHLRLIRL</sequence>
<reference evidence="1 2" key="1">
    <citation type="submission" date="2024-01" db="EMBL/GenBank/DDBJ databases">
        <title>The genome of the rayed Mediterranean limpet Patella caerulea (Linnaeus, 1758).</title>
        <authorList>
            <person name="Anh-Thu Weber A."/>
            <person name="Halstead-Nussloch G."/>
        </authorList>
    </citation>
    <scope>NUCLEOTIDE SEQUENCE [LARGE SCALE GENOMIC DNA]</scope>
    <source>
        <strain evidence="1">AATW-2023a</strain>
        <tissue evidence="1">Whole specimen</tissue>
    </source>
</reference>
<proteinExistence type="predicted"/>
<dbReference type="AlphaFoldDB" id="A0AAN8PKD1"/>
<organism evidence="1 2">
    <name type="scientific">Patella caerulea</name>
    <name type="common">Rayed Mediterranean limpet</name>
    <dbReference type="NCBI Taxonomy" id="87958"/>
    <lineage>
        <taxon>Eukaryota</taxon>
        <taxon>Metazoa</taxon>
        <taxon>Spiralia</taxon>
        <taxon>Lophotrochozoa</taxon>
        <taxon>Mollusca</taxon>
        <taxon>Gastropoda</taxon>
        <taxon>Patellogastropoda</taxon>
        <taxon>Patelloidea</taxon>
        <taxon>Patellidae</taxon>
        <taxon>Patella</taxon>
    </lineage>
</organism>
<evidence type="ECO:0000313" key="2">
    <source>
        <dbReference type="Proteomes" id="UP001347796"/>
    </source>
</evidence>
<dbReference type="EMBL" id="JAZGQO010000008">
    <property type="protein sequence ID" value="KAK6179622.1"/>
    <property type="molecule type" value="Genomic_DNA"/>
</dbReference>
<comment type="caution">
    <text evidence="1">The sequence shown here is derived from an EMBL/GenBank/DDBJ whole genome shotgun (WGS) entry which is preliminary data.</text>
</comment>
<protein>
    <submittedName>
        <fullName evidence="1">Uncharacterized protein</fullName>
    </submittedName>
</protein>